<accession>A0A1C3S5U3</accession>
<protein>
    <submittedName>
        <fullName evidence="1">Uncharacterized protein</fullName>
    </submittedName>
</protein>
<dbReference type="Proteomes" id="UP000279386">
    <property type="component" value="Segment"/>
</dbReference>
<proteinExistence type="predicted"/>
<organism evidence="1 2">
    <name type="scientific">Escherichia phage vB_Eco_slurp01</name>
    <dbReference type="NCBI Taxonomy" id="1874688"/>
    <lineage>
        <taxon>Viruses</taxon>
        <taxon>Duplodnaviria</taxon>
        <taxon>Heunggongvirae</taxon>
        <taxon>Uroviricota</taxon>
        <taxon>Caudoviricetes</taxon>
        <taxon>Asteriusvirus</taxon>
        <taxon>Asteriusvirus PBECO4</taxon>
    </lineage>
</organism>
<name>A0A1C3S5U3_9CAUD</name>
<reference evidence="1 2" key="1">
    <citation type="submission" date="2016-07" db="EMBL/GenBank/DDBJ databases">
        <authorList>
            <person name="Millard A."/>
        </authorList>
    </citation>
    <scope>NUCLEOTIDE SEQUENCE [LARGE SCALE GENOMIC DNA]</scope>
</reference>
<evidence type="ECO:0000313" key="2">
    <source>
        <dbReference type="Proteomes" id="UP000279386"/>
    </source>
</evidence>
<dbReference type="EMBL" id="LT603033">
    <property type="protein sequence ID" value="SCA80026.1"/>
    <property type="molecule type" value="Genomic_DNA"/>
</dbReference>
<sequence length="37" mass="4144">MKVSKETAKQLEVLCSAAPMPTLGLIKLMRRNKQNSK</sequence>
<gene>
    <name evidence="1" type="ORF">PSLUR01_00048</name>
</gene>
<evidence type="ECO:0000313" key="1">
    <source>
        <dbReference type="EMBL" id="SCA80026.1"/>
    </source>
</evidence>